<dbReference type="EMBL" id="KI913135">
    <property type="protein sequence ID" value="ETV76975.1"/>
    <property type="molecule type" value="Genomic_DNA"/>
</dbReference>
<organism evidence="1">
    <name type="scientific">Aphanomyces astaci</name>
    <name type="common">Crayfish plague agent</name>
    <dbReference type="NCBI Taxonomy" id="112090"/>
    <lineage>
        <taxon>Eukaryota</taxon>
        <taxon>Sar</taxon>
        <taxon>Stramenopiles</taxon>
        <taxon>Oomycota</taxon>
        <taxon>Saprolegniomycetes</taxon>
        <taxon>Saprolegniales</taxon>
        <taxon>Verrucalvaceae</taxon>
        <taxon>Aphanomyces</taxon>
    </lineage>
</organism>
<dbReference type="GeneID" id="20811378"/>
<dbReference type="RefSeq" id="XP_009833887.1">
    <property type="nucleotide sequence ID" value="XM_009835585.1"/>
</dbReference>
<accession>W4GCG4</accession>
<protein>
    <submittedName>
        <fullName evidence="1">Uncharacterized protein</fullName>
    </submittedName>
</protein>
<dbReference type="RefSeq" id="XP_009833888.1">
    <property type="nucleotide sequence ID" value="XM_009835586.1"/>
</dbReference>
<dbReference type="EMBL" id="KI913135">
    <property type="protein sequence ID" value="ETV76976.1"/>
    <property type="molecule type" value="Genomic_DNA"/>
</dbReference>
<dbReference type="AlphaFoldDB" id="W4GCG4"/>
<gene>
    <name evidence="1" type="ORF">H257_09382</name>
</gene>
<reference evidence="1" key="1">
    <citation type="submission" date="2013-12" db="EMBL/GenBank/DDBJ databases">
        <title>The Genome Sequence of Aphanomyces astaci APO3.</title>
        <authorList>
            <consortium name="The Broad Institute Genomics Platform"/>
            <person name="Russ C."/>
            <person name="Tyler B."/>
            <person name="van West P."/>
            <person name="Dieguez-Uribeondo J."/>
            <person name="Young S.K."/>
            <person name="Zeng Q."/>
            <person name="Gargeya S."/>
            <person name="Fitzgerald M."/>
            <person name="Abouelleil A."/>
            <person name="Alvarado L."/>
            <person name="Chapman S.B."/>
            <person name="Gainer-Dewar J."/>
            <person name="Goldberg J."/>
            <person name="Griggs A."/>
            <person name="Gujja S."/>
            <person name="Hansen M."/>
            <person name="Howarth C."/>
            <person name="Imamovic A."/>
            <person name="Ireland A."/>
            <person name="Larimer J."/>
            <person name="McCowan C."/>
            <person name="Murphy C."/>
            <person name="Pearson M."/>
            <person name="Poon T.W."/>
            <person name="Priest M."/>
            <person name="Roberts A."/>
            <person name="Saif S."/>
            <person name="Shea T."/>
            <person name="Sykes S."/>
            <person name="Wortman J."/>
            <person name="Nusbaum C."/>
            <person name="Birren B."/>
        </authorList>
    </citation>
    <scope>NUCLEOTIDE SEQUENCE [LARGE SCALE GENOMIC DNA]</scope>
    <source>
        <strain evidence="1">APO3</strain>
    </source>
</reference>
<dbReference type="VEuPathDB" id="FungiDB:H257_09382"/>
<sequence length="112" mass="12915">MQCDGQPLQRHAILVKANRLARKIDPPAPVVVSRVRPSDLPRSKQRRPGCSHTIFRIGVNDGPRAWTYPGRYIQHGRNDIHVKEEVKFHHCRISERLGQDSHQTFICLLLHV</sequence>
<proteinExistence type="predicted"/>
<name>W4GCG4_APHAT</name>
<evidence type="ECO:0000313" key="1">
    <source>
        <dbReference type="EMBL" id="ETV76976.1"/>
    </source>
</evidence>